<keyword evidence="5" id="KW-1185">Reference proteome</keyword>
<comment type="similarity">
    <text evidence="1 2">Belongs to the BioY family.</text>
</comment>
<dbReference type="EMBL" id="JBHSFW010000001">
    <property type="protein sequence ID" value="MFC4617648.1"/>
    <property type="molecule type" value="Genomic_DNA"/>
</dbReference>
<dbReference type="InterPro" id="IPR003784">
    <property type="entry name" value="BioY"/>
</dbReference>
<keyword evidence="2 3" id="KW-0472">Membrane</keyword>
<feature type="transmembrane region" description="Helical" evidence="3">
    <location>
        <begin position="87"/>
        <end position="104"/>
    </location>
</feature>
<dbReference type="PANTHER" id="PTHR34295:SF1">
    <property type="entry name" value="BIOTIN TRANSPORTER BIOY"/>
    <property type="match status" value="1"/>
</dbReference>
<dbReference type="PIRSF" id="PIRSF016661">
    <property type="entry name" value="BioY"/>
    <property type="match status" value="1"/>
</dbReference>
<dbReference type="Pfam" id="PF02632">
    <property type="entry name" value="BioY"/>
    <property type="match status" value="1"/>
</dbReference>
<feature type="transmembrane region" description="Helical" evidence="3">
    <location>
        <begin position="60"/>
        <end position="81"/>
    </location>
</feature>
<evidence type="ECO:0000256" key="2">
    <source>
        <dbReference type="PIRNR" id="PIRNR016661"/>
    </source>
</evidence>
<comment type="subcellular location">
    <subcellularLocation>
        <location evidence="2">Cell membrane</location>
        <topology evidence="2">Multi-pass membrane protein</topology>
    </subcellularLocation>
</comment>
<feature type="transmembrane region" description="Helical" evidence="3">
    <location>
        <begin position="111"/>
        <end position="129"/>
    </location>
</feature>
<keyword evidence="2" id="KW-0813">Transport</keyword>
<comment type="caution">
    <text evidence="4">The sequence shown here is derived from an EMBL/GenBank/DDBJ whole genome shotgun (WGS) entry which is preliminary data.</text>
</comment>
<gene>
    <name evidence="4" type="ORF">ACFO4N_02770</name>
</gene>
<sequence>MKRHERVKMIVLTALFAAVTAILAQIEIPLPYVPISGQTLAVGITATILGSWYGALSMILYMALGTVGLPVFAGMSSGIHVLVGPTGGYIIGFIFAAFIIGFILERARFNYFWAIIANVVGMVVTLVFGTVQLKYAMALSWGQAVTAGVYPFILVGLIKSVLAAWIGILVHRRLVTARLLFERKSKAA</sequence>
<evidence type="ECO:0000313" key="4">
    <source>
        <dbReference type="EMBL" id="MFC4617648.1"/>
    </source>
</evidence>
<dbReference type="PANTHER" id="PTHR34295">
    <property type="entry name" value="BIOTIN TRANSPORTER BIOY"/>
    <property type="match status" value="1"/>
</dbReference>
<accession>A0ABV9GHN6</accession>
<keyword evidence="3" id="KW-0812">Transmembrane</keyword>
<organism evidence="4 5">
    <name type="scientific">Camelliibacillus cellulosilyticus</name>
    <dbReference type="NCBI Taxonomy" id="2174486"/>
    <lineage>
        <taxon>Bacteria</taxon>
        <taxon>Bacillati</taxon>
        <taxon>Bacillota</taxon>
        <taxon>Bacilli</taxon>
        <taxon>Bacillales</taxon>
        <taxon>Sporolactobacillaceae</taxon>
        <taxon>Camelliibacillus</taxon>
    </lineage>
</organism>
<dbReference type="Gene3D" id="1.10.1760.20">
    <property type="match status" value="1"/>
</dbReference>
<dbReference type="Proteomes" id="UP001596022">
    <property type="component" value="Unassembled WGS sequence"/>
</dbReference>
<name>A0ABV9GHN6_9BACL</name>
<evidence type="ECO:0000313" key="5">
    <source>
        <dbReference type="Proteomes" id="UP001596022"/>
    </source>
</evidence>
<protein>
    <recommendedName>
        <fullName evidence="2">Biotin transporter</fullName>
    </recommendedName>
</protein>
<feature type="transmembrane region" description="Helical" evidence="3">
    <location>
        <begin position="149"/>
        <end position="170"/>
    </location>
</feature>
<proteinExistence type="inferred from homology"/>
<evidence type="ECO:0000256" key="1">
    <source>
        <dbReference type="ARBA" id="ARBA00010692"/>
    </source>
</evidence>
<dbReference type="RefSeq" id="WP_376844680.1">
    <property type="nucleotide sequence ID" value="NZ_JBHSFW010000001.1"/>
</dbReference>
<reference evidence="5" key="1">
    <citation type="journal article" date="2019" name="Int. J. Syst. Evol. Microbiol.">
        <title>The Global Catalogue of Microorganisms (GCM) 10K type strain sequencing project: providing services to taxonomists for standard genome sequencing and annotation.</title>
        <authorList>
            <consortium name="The Broad Institute Genomics Platform"/>
            <consortium name="The Broad Institute Genome Sequencing Center for Infectious Disease"/>
            <person name="Wu L."/>
            <person name="Ma J."/>
        </authorList>
    </citation>
    <scope>NUCLEOTIDE SEQUENCE [LARGE SCALE GENOMIC DNA]</scope>
    <source>
        <strain evidence="5">CGMCC 1.16306</strain>
    </source>
</reference>
<keyword evidence="2" id="KW-1003">Cell membrane</keyword>
<evidence type="ECO:0000256" key="3">
    <source>
        <dbReference type="SAM" id="Phobius"/>
    </source>
</evidence>
<feature type="transmembrane region" description="Helical" evidence="3">
    <location>
        <begin position="34"/>
        <end position="53"/>
    </location>
</feature>
<keyword evidence="3" id="KW-1133">Transmembrane helix</keyword>